<evidence type="ECO:0000256" key="1">
    <source>
        <dbReference type="SAM" id="Phobius"/>
    </source>
</evidence>
<feature type="transmembrane region" description="Helical" evidence="1">
    <location>
        <begin position="154"/>
        <end position="178"/>
    </location>
</feature>
<feature type="transmembrane region" description="Helical" evidence="1">
    <location>
        <begin position="228"/>
        <end position="254"/>
    </location>
</feature>
<feature type="transmembrane region" description="Helical" evidence="1">
    <location>
        <begin position="548"/>
        <end position="570"/>
    </location>
</feature>
<feature type="transmembrane region" description="Helical" evidence="1">
    <location>
        <begin position="126"/>
        <end position="142"/>
    </location>
</feature>
<feature type="transmembrane region" description="Helical" evidence="1">
    <location>
        <begin position="582"/>
        <end position="598"/>
    </location>
</feature>
<feature type="transmembrane region" description="Helical" evidence="1">
    <location>
        <begin position="494"/>
        <end position="518"/>
    </location>
</feature>
<feature type="transmembrane region" description="Helical" evidence="1">
    <location>
        <begin position="266"/>
        <end position="284"/>
    </location>
</feature>
<feature type="transmembrane region" description="Helical" evidence="1">
    <location>
        <begin position="102"/>
        <end position="120"/>
    </location>
</feature>
<accession>A0A6N8EV72</accession>
<evidence type="ECO:0000313" key="2">
    <source>
        <dbReference type="EMBL" id="MUG23769.1"/>
    </source>
</evidence>
<feature type="transmembrane region" description="Helical" evidence="1">
    <location>
        <begin position="407"/>
        <end position="438"/>
    </location>
</feature>
<proteinExistence type="predicted"/>
<feature type="transmembrane region" description="Helical" evidence="1">
    <location>
        <begin position="379"/>
        <end position="400"/>
    </location>
</feature>
<comment type="caution">
    <text evidence="2">The sequence shown here is derived from an EMBL/GenBank/DDBJ whole genome shotgun (WGS) entry which is preliminary data.</text>
</comment>
<dbReference type="EMBL" id="WNZZ01000010">
    <property type="protein sequence ID" value="MUG23769.1"/>
    <property type="molecule type" value="Genomic_DNA"/>
</dbReference>
<gene>
    <name evidence="2" type="ORF">GNQ08_15355</name>
</gene>
<keyword evidence="1" id="KW-0472">Membrane</keyword>
<keyword evidence="1" id="KW-1133">Transmembrane helix</keyword>
<name>A0A6N8EV72_PAEMA</name>
<feature type="transmembrane region" description="Helical" evidence="1">
    <location>
        <begin position="67"/>
        <end position="90"/>
    </location>
</feature>
<keyword evidence="1" id="KW-0812">Transmembrane</keyword>
<feature type="transmembrane region" description="Helical" evidence="1">
    <location>
        <begin position="190"/>
        <end position="216"/>
    </location>
</feature>
<dbReference type="RefSeq" id="WP_196427515.1">
    <property type="nucleotide sequence ID" value="NZ_WNZZ01000010.1"/>
</dbReference>
<feature type="transmembrane region" description="Helical" evidence="1">
    <location>
        <begin position="610"/>
        <end position="629"/>
    </location>
</feature>
<evidence type="ECO:0000313" key="3">
    <source>
        <dbReference type="Proteomes" id="UP000442469"/>
    </source>
</evidence>
<sequence length="1113" mass="126703">MFENIKTSLKSNSIVSLVAASLLISLLLTFPILKNTLMFQPSIKDFSEHIMSSATSENVNVATRIKFYYSIFFGIICLFFACFFSLLIFLGKKLNSSKDYFIYIKNLSFIGIFGVISSILSASQDYSVFFIGGVVLLSLLFFKYDNLNFDISMILWSSLLAIPITLFIRVILLKFNLVELIPNKLDFTGIIYFIVIWFLVSIFNYIISAAIIKFFYQKFNITISDSKAIILKASVPVLLTGVAQSILLEIMNILNKRLGIVFGRPTLIYCIIFIASVLIMFLIIGKLINKGNNCNSDLIKIINKIYIPIILATFSLIIAQPAKMANVGGEFFEMANHGLSVDHLFKYGSLPLIETFDAHLLSNQIFAYIYSLLNGYEPWAAFLYDQFIQVIYIFVLYYILKSLIGEVYSLFFIISFPLLDYLFNMYFILSAILVFFLYRCIRKEGTKASVQFWLVGAFLCLYRLDLGVAALLAGILTYLITFYINNKKYSMVKFFGIGVSIGGLSLLLFVILCLIKGISPVNRLIELIKLCLSNQNWAYPSVGDNDSIVYSLCYFVFPLFIIILIIKYFLIDKNSIKINYKNLSMFLFFSLFYLINLPRGIVRHSLVEGAATTILGTFSLSALIYVVMISYEKRKVINFLITSIIVVILTNINFLSFNGSFSVATKALSSVNYSDQYLNIQSFKGTRVVGDLPADAKDLKEIIESTLNKEETYFDFSSSNYLYALVGRKNPIYANQSPLMLSGDKTQELALKELKLKKPALVLMPIFGKQLSNIDGIAVDYKYYKISEYIYDKYTPLIRLSNFDIYCLKENMDTYVERLKQQGLIQNKLYSGSFRDFNTKKIIKNNVVIDKNSEGDLLIKSQGEDPYVIGILSELKDRSPEFSEVYDNDKPTKIVIKFRSSNVGNLQLFYTMKEGEGFSESQSVSYSTSGDGEESLILELPSAPYEIRLDTNISDITLTSIEIDQGLIILNGQPEAWVREIGDIPLLWAEKGGAEQFKNASYLPNLLSNSSNFNIDARDLEHAQPTFLYLQIKSETDQKSYIELFSKDQSQLGEFVFNISKGTHDYAIRLSTDYKWWAGEANYLSLKTDSFITLNKVYYYLENQNKYLDVLLK</sequence>
<dbReference type="Proteomes" id="UP000442469">
    <property type="component" value="Unassembled WGS sequence"/>
</dbReference>
<dbReference type="AlphaFoldDB" id="A0A6N8EV72"/>
<reference evidence="2 3" key="1">
    <citation type="submission" date="2019-11" db="EMBL/GenBank/DDBJ databases">
        <title>Draft genome sequences of five Paenibacillus species of dairy origin.</title>
        <authorList>
            <person name="Olajide A.M."/>
            <person name="Chen S."/>
            <person name="Lapointe G."/>
        </authorList>
    </citation>
    <scope>NUCLEOTIDE SEQUENCE [LARGE SCALE GENOMIC DNA]</scope>
    <source>
        <strain evidence="2 3">3CT49</strain>
    </source>
</reference>
<feature type="transmembrane region" description="Helical" evidence="1">
    <location>
        <begin position="12"/>
        <end position="33"/>
    </location>
</feature>
<feature type="transmembrane region" description="Helical" evidence="1">
    <location>
        <begin position="450"/>
        <end position="482"/>
    </location>
</feature>
<feature type="transmembrane region" description="Helical" evidence="1">
    <location>
        <begin position="636"/>
        <end position="657"/>
    </location>
</feature>
<protein>
    <submittedName>
        <fullName evidence="2">Uncharacterized protein</fullName>
    </submittedName>
</protein>
<organism evidence="2 3">
    <name type="scientific">Paenibacillus macerans</name>
    <name type="common">Bacillus macerans</name>
    <dbReference type="NCBI Taxonomy" id="44252"/>
    <lineage>
        <taxon>Bacteria</taxon>
        <taxon>Bacillati</taxon>
        <taxon>Bacillota</taxon>
        <taxon>Bacilli</taxon>
        <taxon>Bacillales</taxon>
        <taxon>Paenibacillaceae</taxon>
        <taxon>Paenibacillus</taxon>
    </lineage>
</organism>
<feature type="transmembrane region" description="Helical" evidence="1">
    <location>
        <begin position="305"/>
        <end position="322"/>
    </location>
</feature>